<dbReference type="AlphaFoldDB" id="A0A4P7MXI4"/>
<dbReference type="Gene3D" id="2.40.160.20">
    <property type="match status" value="1"/>
</dbReference>
<organism evidence="1 2">
    <name type="scientific">Pyricularia oryzae</name>
    <name type="common">Rice blast fungus</name>
    <name type="synonym">Magnaporthe oryzae</name>
    <dbReference type="NCBI Taxonomy" id="318829"/>
    <lineage>
        <taxon>Eukaryota</taxon>
        <taxon>Fungi</taxon>
        <taxon>Dikarya</taxon>
        <taxon>Ascomycota</taxon>
        <taxon>Pezizomycotina</taxon>
        <taxon>Sordariomycetes</taxon>
        <taxon>Sordariomycetidae</taxon>
        <taxon>Magnaporthales</taxon>
        <taxon>Pyriculariaceae</taxon>
        <taxon>Pyricularia</taxon>
    </lineage>
</organism>
<sequence length="168" mass="17939">MSGFPKLIPAFTAEVPITAPTSIGSTRSGGLVHAGFVPEAGSLKSEPGYPIQVDAVFLHGSDYIRPDPDQRHVRLEVSSLMRDAKSGAHFRFDYRGTGSTTGPAGLVLSGSPEAKTTEFGEVFTQVSFECDNEALKAMSEKVYVGSGRFILQEGKPVIVEYKISEVAA</sequence>
<evidence type="ECO:0000313" key="1">
    <source>
        <dbReference type="EMBL" id="QBZ54643.1"/>
    </source>
</evidence>
<accession>A0A4P7MXI4</accession>
<proteinExistence type="predicted"/>
<dbReference type="Pfam" id="PF11578">
    <property type="entry name" value="DUF3237"/>
    <property type="match status" value="1"/>
</dbReference>
<gene>
    <name evidence="1" type="ORF">PoMZ_10351</name>
</gene>
<name>A0A4P7MXI4_PYROR</name>
<protein>
    <submittedName>
        <fullName evidence="1">Uncharacterized protein</fullName>
    </submittedName>
</protein>
<dbReference type="VEuPathDB" id="FungiDB:M_BR32_EuGene_00080571"/>
<reference evidence="1 2" key="1">
    <citation type="journal article" date="2019" name="Mol. Biol. Evol.">
        <title>Blast fungal genomes show frequent chromosomal changes, gene gains and losses, and effector gene turnover.</title>
        <authorList>
            <person name="Gomez Luciano L.B."/>
            <person name="Jason Tsai I."/>
            <person name="Chuma I."/>
            <person name="Tosa Y."/>
            <person name="Chen Y.H."/>
            <person name="Li J.Y."/>
            <person name="Li M.Y."/>
            <person name="Jade Lu M.Y."/>
            <person name="Nakayashiki H."/>
            <person name="Li W.H."/>
        </authorList>
    </citation>
    <scope>NUCLEOTIDE SEQUENCE [LARGE SCALE GENOMIC DNA]</scope>
    <source>
        <strain evidence="1">MZ5-1-6</strain>
    </source>
</reference>
<evidence type="ECO:0000313" key="2">
    <source>
        <dbReference type="Proteomes" id="UP000294847"/>
    </source>
</evidence>
<dbReference type="Proteomes" id="UP000294847">
    <property type="component" value="Chromosome 1"/>
</dbReference>
<dbReference type="EMBL" id="CP034204">
    <property type="protein sequence ID" value="QBZ54643.1"/>
    <property type="molecule type" value="Genomic_DNA"/>
</dbReference>